<dbReference type="EMBL" id="JAHRIQ010070356">
    <property type="protein sequence ID" value="MEQ2243869.1"/>
    <property type="molecule type" value="Genomic_DNA"/>
</dbReference>
<organism evidence="1 2">
    <name type="scientific">Ilyodon furcidens</name>
    <name type="common">goldbreast splitfin</name>
    <dbReference type="NCBI Taxonomy" id="33524"/>
    <lineage>
        <taxon>Eukaryota</taxon>
        <taxon>Metazoa</taxon>
        <taxon>Chordata</taxon>
        <taxon>Craniata</taxon>
        <taxon>Vertebrata</taxon>
        <taxon>Euteleostomi</taxon>
        <taxon>Actinopterygii</taxon>
        <taxon>Neopterygii</taxon>
        <taxon>Teleostei</taxon>
        <taxon>Neoteleostei</taxon>
        <taxon>Acanthomorphata</taxon>
        <taxon>Ovalentaria</taxon>
        <taxon>Atherinomorphae</taxon>
        <taxon>Cyprinodontiformes</taxon>
        <taxon>Goodeidae</taxon>
        <taxon>Ilyodon</taxon>
    </lineage>
</organism>
<sequence length="111" mass="12373">MAPSLSPLGVKNDDWTCKAWPQDMSSHATAFFPLLIRKFLPVTNMRLCARMPQALGISHLASIRGLFFPLLNCRCRQSAHAPIGTKKLRGILLAAYYTVSQAQPITRSFLE</sequence>
<comment type="caution">
    <text evidence="1">The sequence shown here is derived from an EMBL/GenBank/DDBJ whole genome shotgun (WGS) entry which is preliminary data.</text>
</comment>
<evidence type="ECO:0000313" key="1">
    <source>
        <dbReference type="EMBL" id="MEQ2243869.1"/>
    </source>
</evidence>
<evidence type="ECO:0000313" key="2">
    <source>
        <dbReference type="Proteomes" id="UP001482620"/>
    </source>
</evidence>
<accession>A0ABV0UGK8</accession>
<keyword evidence="2" id="KW-1185">Reference proteome</keyword>
<gene>
    <name evidence="1" type="ORF">ILYODFUR_011236</name>
</gene>
<protein>
    <submittedName>
        <fullName evidence="1">Uncharacterized protein</fullName>
    </submittedName>
</protein>
<dbReference type="Proteomes" id="UP001482620">
    <property type="component" value="Unassembled WGS sequence"/>
</dbReference>
<proteinExistence type="predicted"/>
<name>A0ABV0UGK8_9TELE</name>
<reference evidence="1 2" key="1">
    <citation type="submission" date="2021-06" db="EMBL/GenBank/DDBJ databases">
        <authorList>
            <person name="Palmer J.M."/>
        </authorList>
    </citation>
    <scope>NUCLEOTIDE SEQUENCE [LARGE SCALE GENOMIC DNA]</scope>
    <source>
        <strain evidence="2">if_2019</strain>
        <tissue evidence="1">Muscle</tissue>
    </source>
</reference>